<organism evidence="3 4">
    <name type="scientific">Pirellula staleyi (strain ATCC 27377 / DSM 6068 / ICPB 4128)</name>
    <name type="common">Pirella staleyi</name>
    <dbReference type="NCBI Taxonomy" id="530564"/>
    <lineage>
        <taxon>Bacteria</taxon>
        <taxon>Pseudomonadati</taxon>
        <taxon>Planctomycetota</taxon>
        <taxon>Planctomycetia</taxon>
        <taxon>Pirellulales</taxon>
        <taxon>Pirellulaceae</taxon>
        <taxon>Pirellula</taxon>
    </lineage>
</organism>
<dbReference type="EMBL" id="CP001848">
    <property type="protein sequence ID" value="ADB15803.1"/>
    <property type="molecule type" value="Genomic_DNA"/>
</dbReference>
<dbReference type="HOGENOM" id="CLU_917823_0_0_0"/>
<dbReference type="eggNOG" id="ENOG503397D">
    <property type="taxonomic scope" value="Bacteria"/>
</dbReference>
<feature type="transmembrane region" description="Helical" evidence="2">
    <location>
        <begin position="12"/>
        <end position="37"/>
    </location>
</feature>
<keyword evidence="4" id="KW-1185">Reference proteome</keyword>
<dbReference type="AlphaFoldDB" id="D2R8X6"/>
<reference evidence="3 4" key="1">
    <citation type="journal article" date="2009" name="Stand. Genomic Sci.">
        <title>Complete genome sequence of Pirellula staleyi type strain (ATCC 27377).</title>
        <authorList>
            <person name="Clum A."/>
            <person name="Tindall B.J."/>
            <person name="Sikorski J."/>
            <person name="Ivanova N."/>
            <person name="Mavrommatis K."/>
            <person name="Lucas S."/>
            <person name="Glavina del Rio T."/>
            <person name="Nolan M."/>
            <person name="Chen F."/>
            <person name="Tice H."/>
            <person name="Pitluck S."/>
            <person name="Cheng J.F."/>
            <person name="Chertkov O."/>
            <person name="Brettin T."/>
            <person name="Han C."/>
            <person name="Detter J.C."/>
            <person name="Kuske C."/>
            <person name="Bruce D."/>
            <person name="Goodwin L."/>
            <person name="Ovchinikova G."/>
            <person name="Pati A."/>
            <person name="Mikhailova N."/>
            <person name="Chen A."/>
            <person name="Palaniappan K."/>
            <person name="Land M."/>
            <person name="Hauser L."/>
            <person name="Chang Y.J."/>
            <person name="Jeffries C.D."/>
            <person name="Chain P."/>
            <person name="Rohde M."/>
            <person name="Goker M."/>
            <person name="Bristow J."/>
            <person name="Eisen J.A."/>
            <person name="Markowitz V."/>
            <person name="Hugenholtz P."/>
            <person name="Kyrpides N.C."/>
            <person name="Klenk H.P."/>
            <person name="Lapidus A."/>
        </authorList>
    </citation>
    <scope>NUCLEOTIDE SEQUENCE [LARGE SCALE GENOMIC DNA]</scope>
    <source>
        <strain evidence="4">ATCC 27377 / DSM 6068 / ICPB 4128</strain>
    </source>
</reference>
<evidence type="ECO:0000313" key="4">
    <source>
        <dbReference type="Proteomes" id="UP000001887"/>
    </source>
</evidence>
<name>D2R8X6_PIRSD</name>
<sequence length="303" mass="33513">MRRKTLDTSDSLELLLDTISNAFGGILFLALLVGLLLQMSHRPSAPVEVDPQAEVEMIELDAALTEALAQLESLERSVALQRQSRERLVDPSTEQIAAEVRASRAEVSDLEKKIEAARKSASTTQVEIDALRRSSTELDSKLATAKTDQAEVASRLKREQLLRSQVIAPPRTRGTSKVECEVVLRYDRVYLHWNIDDGIYNQKLNLDDFVIVRREGVALVTTPNPVSGLPVTAAADFPAALRRKLAGYSSQRWFVTVIAYEDSFDKFQNLKAGLVQAGYEFRILPASQGSKFAKTSSAPAQVQ</sequence>
<evidence type="ECO:0000256" key="2">
    <source>
        <dbReference type="SAM" id="Phobius"/>
    </source>
</evidence>
<dbReference type="KEGG" id="psl:Psta_1120"/>
<keyword evidence="2" id="KW-1133">Transmembrane helix</keyword>
<dbReference type="OrthoDB" id="251046at2"/>
<dbReference type="STRING" id="530564.Psta_1120"/>
<evidence type="ECO:0000313" key="3">
    <source>
        <dbReference type="EMBL" id="ADB15803.1"/>
    </source>
</evidence>
<keyword evidence="2" id="KW-0812">Transmembrane</keyword>
<feature type="coiled-coil region" evidence="1">
    <location>
        <begin position="57"/>
        <end position="127"/>
    </location>
</feature>
<keyword evidence="1" id="KW-0175">Coiled coil</keyword>
<proteinExistence type="predicted"/>
<evidence type="ECO:0000256" key="1">
    <source>
        <dbReference type="SAM" id="Coils"/>
    </source>
</evidence>
<protein>
    <submittedName>
        <fullName evidence="3">Uncharacterized protein</fullName>
    </submittedName>
</protein>
<accession>D2R8X6</accession>
<keyword evidence="2" id="KW-0472">Membrane</keyword>
<gene>
    <name evidence="3" type="ordered locus">Psta_1120</name>
</gene>
<dbReference type="Proteomes" id="UP000001887">
    <property type="component" value="Chromosome"/>
</dbReference>